<dbReference type="InterPro" id="IPR050471">
    <property type="entry name" value="AB_hydrolase"/>
</dbReference>
<dbReference type="InterPro" id="IPR000073">
    <property type="entry name" value="AB_hydrolase_1"/>
</dbReference>
<feature type="domain" description="AB hydrolase-1" evidence="2">
    <location>
        <begin position="733"/>
        <end position="818"/>
    </location>
</feature>
<dbReference type="Proteomes" id="UP000183809">
    <property type="component" value="Unassembled WGS sequence"/>
</dbReference>
<proteinExistence type="predicted"/>
<feature type="compositionally biased region" description="Basic and acidic residues" evidence="1">
    <location>
        <begin position="228"/>
        <end position="238"/>
    </location>
</feature>
<feature type="compositionally biased region" description="Polar residues" evidence="1">
    <location>
        <begin position="319"/>
        <end position="332"/>
    </location>
</feature>
<evidence type="ECO:0000259" key="2">
    <source>
        <dbReference type="Pfam" id="PF00561"/>
    </source>
</evidence>
<keyword evidence="4" id="KW-1185">Reference proteome</keyword>
<feature type="compositionally biased region" description="Polar residues" evidence="1">
    <location>
        <begin position="512"/>
        <end position="532"/>
    </location>
</feature>
<dbReference type="EMBL" id="MNUE01000016">
    <property type="protein sequence ID" value="OJD35658.1"/>
    <property type="molecule type" value="Genomic_DNA"/>
</dbReference>
<dbReference type="PANTHER" id="PTHR43433">
    <property type="entry name" value="HYDROLASE, ALPHA/BETA FOLD FAMILY PROTEIN"/>
    <property type="match status" value="1"/>
</dbReference>
<dbReference type="GO" id="GO:0016787">
    <property type="term" value="F:hydrolase activity"/>
    <property type="evidence" value="ECO:0007669"/>
    <property type="project" value="UniProtKB-KW"/>
</dbReference>
<feature type="region of interest" description="Disordered" evidence="1">
    <location>
        <begin position="512"/>
        <end position="627"/>
    </location>
</feature>
<feature type="compositionally biased region" description="Basic and acidic residues" evidence="1">
    <location>
        <begin position="369"/>
        <end position="405"/>
    </location>
</feature>
<feature type="compositionally biased region" description="Basic residues" evidence="1">
    <location>
        <begin position="333"/>
        <end position="348"/>
    </location>
</feature>
<accession>A0A1J9R635</accession>
<evidence type="ECO:0000313" key="4">
    <source>
        <dbReference type="Proteomes" id="UP000183809"/>
    </source>
</evidence>
<dbReference type="STRING" id="236234.A0A1J9R635"/>
<dbReference type="InterPro" id="IPR029058">
    <property type="entry name" value="AB_hydrolase_fold"/>
</dbReference>
<evidence type="ECO:0000256" key="1">
    <source>
        <dbReference type="SAM" id="MobiDB-lite"/>
    </source>
</evidence>
<feature type="region of interest" description="Disordered" evidence="1">
    <location>
        <begin position="636"/>
        <end position="655"/>
    </location>
</feature>
<feature type="compositionally biased region" description="Basic and acidic residues" evidence="1">
    <location>
        <begin position="553"/>
        <end position="570"/>
    </location>
</feature>
<dbReference type="PANTHER" id="PTHR43433:SF10">
    <property type="entry name" value="AB HYDROLASE-1 DOMAIN-CONTAINING PROTEIN"/>
    <property type="match status" value="1"/>
</dbReference>
<feature type="region of interest" description="Disordered" evidence="1">
    <location>
        <begin position="119"/>
        <end position="434"/>
    </location>
</feature>
<dbReference type="Pfam" id="PF00561">
    <property type="entry name" value="Abhydrolase_1"/>
    <property type="match status" value="1"/>
</dbReference>
<name>A0A1J9R635_9PEZI</name>
<feature type="compositionally biased region" description="Polar residues" evidence="1">
    <location>
        <begin position="8"/>
        <end position="19"/>
    </location>
</feature>
<feature type="compositionally biased region" description="Polar residues" evidence="1">
    <location>
        <begin position="408"/>
        <end position="429"/>
    </location>
</feature>
<feature type="compositionally biased region" description="Basic and acidic residues" evidence="1">
    <location>
        <begin position="306"/>
        <end position="315"/>
    </location>
</feature>
<organism evidence="3 4">
    <name type="scientific">Diplodia corticola</name>
    <dbReference type="NCBI Taxonomy" id="236234"/>
    <lineage>
        <taxon>Eukaryota</taxon>
        <taxon>Fungi</taxon>
        <taxon>Dikarya</taxon>
        <taxon>Ascomycota</taxon>
        <taxon>Pezizomycotina</taxon>
        <taxon>Dothideomycetes</taxon>
        <taxon>Dothideomycetes incertae sedis</taxon>
        <taxon>Botryosphaeriales</taxon>
        <taxon>Botryosphaeriaceae</taxon>
        <taxon>Diplodia</taxon>
    </lineage>
</organism>
<dbReference type="RefSeq" id="XP_020131918.1">
    <property type="nucleotide sequence ID" value="XM_020271420.1"/>
</dbReference>
<keyword evidence="3" id="KW-0378">Hydrolase</keyword>
<feature type="region of interest" description="Disordered" evidence="1">
    <location>
        <begin position="1"/>
        <end position="54"/>
    </location>
</feature>
<comment type="caution">
    <text evidence="3">The sequence shown here is derived from an EMBL/GenBank/DDBJ whole genome shotgun (WGS) entry which is preliminary data.</text>
</comment>
<evidence type="ECO:0000313" key="3">
    <source>
        <dbReference type="EMBL" id="OJD35658.1"/>
    </source>
</evidence>
<dbReference type="Gene3D" id="3.40.50.1820">
    <property type="entry name" value="alpha/beta hydrolase"/>
    <property type="match status" value="1"/>
</dbReference>
<feature type="compositionally biased region" description="Polar residues" evidence="1">
    <location>
        <begin position="572"/>
        <end position="596"/>
    </location>
</feature>
<reference evidence="3 4" key="1">
    <citation type="submission" date="2016-10" db="EMBL/GenBank/DDBJ databases">
        <title>Proteomics and genomics reveal pathogen-plant mechanisms compatible with a hemibiotrophic lifestyle of Diplodia corticola.</title>
        <authorList>
            <person name="Fernandes I."/>
            <person name="De Jonge R."/>
            <person name="Van De Peer Y."/>
            <person name="Devreese B."/>
            <person name="Alves A."/>
            <person name="Esteves A.C."/>
        </authorList>
    </citation>
    <scope>NUCLEOTIDE SEQUENCE [LARGE SCALE GENOMIC DNA]</scope>
    <source>
        <strain evidence="3 4">CBS 112549</strain>
    </source>
</reference>
<sequence>MEDPSPATPLQNGRASNANPKRRSLPASTSAPPREGRPRRSPNHIRPNPASPEVISSLIDSLSAISLPAQDHFESLPRIGADGESYSVPASPVAWQPGFPNGNRGFGVEYGVHRHQRWEEERQNDPDFDEAAEPPVIKTAPPPSGYSPVTAPKGHKRDREGSSLKNYILSTSKSCSSLNSKHSSTKDDASSIASSITRGLRRHSTNSRASLESKRSATKTRSLCYASSRERLRSRDSDSIGLSSPPSALWSPTKSTSGPPSPRKRSLQSLRGSRIDEAPCEEPSTPQRKSRSKPAPINTTPGPAELEERGPRWPDDSIPSRTSSLRHQSQSPAKHRRISSRSRSRTQSKTRTVIEEDEPMELSPGPLGKGKERENPDEPEHEEDTQVTRRIKELKRQKELRDREFGNLQLNVSGDTQEPSRLSTTSMRTPLSPITRALEYEEQRPIEESLAKAHRMLGLAPTEIRRSLTSPLPLGDSAHPAQPEQTGGPKNSIDEELPIDYKLALQSLGRSESENAALSNPSHRLSLSSMGRSHTIAGRPSAGSSSNSAMMQDRNKRSLEEAAQKLDLHINFDSSTESRAPSRAASTESAPCSRQSLFIPPAADLKRSSSSTNAKKKRWSHPDIPLKVEQKHNAKVDQVKRDSMQVKSPLKSPQVPEAVIEEPLRPTSGDSIDDDVDAFLYSPRLTQKVREPSTGRTICFSEVGDPNGFAIFVCVGMGLTRYVTAFYDELATTLKLRLITPDRPGVGESQSDPHGTPLSWPDDVLCICQALKITKFSIMAHSAGAIYALATALRMPQHIRGRVHLLAPWIPPSQMTAVGLPVNAQTPERQLPRSQRLLRVLPTPLLKVANSSFMSATSASITRSVPKSPQRVKRKSFVAAQQAPAARVSVAGNKNRESMMLMDRVLPNGSALEVAANDPADPNHQVAAQAKAAMTLVEQERRREYDTRLTLSVWDLATTNANPAVDLLVCLERTQQIGFRYVDITRAVVIHHGSRDTRVPVENVKWLGRTMKRCEVRILEGENHGLMASAVVMGNVLTEMAREWEDWTAVVKESRSRDNLRAQFSNGS</sequence>
<gene>
    <name evidence="3" type="ORF">BKCO1_16000149</name>
</gene>
<dbReference type="SUPFAM" id="SSF53474">
    <property type="entry name" value="alpha/beta-Hydrolases"/>
    <property type="match status" value="1"/>
</dbReference>
<dbReference type="GeneID" id="31011679"/>
<feature type="compositionally biased region" description="Low complexity" evidence="1">
    <location>
        <begin position="169"/>
        <end position="182"/>
    </location>
</feature>
<dbReference type="AlphaFoldDB" id="A0A1J9R635"/>
<feature type="region of interest" description="Disordered" evidence="1">
    <location>
        <begin position="466"/>
        <end position="495"/>
    </location>
</feature>
<protein>
    <submittedName>
        <fullName evidence="3">Hydrolase</fullName>
    </submittedName>
</protein>
<dbReference type="OrthoDB" id="435520at2759"/>